<comment type="caution">
    <text evidence="1">The sequence shown here is derived from an EMBL/GenBank/DDBJ whole genome shotgun (WGS) entry which is preliminary data.</text>
</comment>
<dbReference type="InterPro" id="IPR005901">
    <property type="entry name" value="GLPGLI"/>
</dbReference>
<organism evidence="1 2">
    <name type="scientific">Polaribacter marinus</name>
    <dbReference type="NCBI Taxonomy" id="2916838"/>
    <lineage>
        <taxon>Bacteria</taxon>
        <taxon>Pseudomonadati</taxon>
        <taxon>Bacteroidota</taxon>
        <taxon>Flavobacteriia</taxon>
        <taxon>Flavobacteriales</taxon>
        <taxon>Flavobacteriaceae</taxon>
    </lineage>
</organism>
<protein>
    <submittedName>
        <fullName evidence="1">GLPGLI family protein</fullName>
    </submittedName>
</protein>
<dbReference type="EMBL" id="JAKQYM010000019">
    <property type="protein sequence ID" value="MCI2230409.1"/>
    <property type="molecule type" value="Genomic_DNA"/>
</dbReference>
<dbReference type="RefSeq" id="WP_242179516.1">
    <property type="nucleotide sequence ID" value="NZ_JAKQYM010000019.1"/>
</dbReference>
<gene>
    <name evidence="1" type="ORF">MC378_14615</name>
</gene>
<proteinExistence type="predicted"/>
<dbReference type="NCBIfam" id="TIGR01200">
    <property type="entry name" value="GLPGLI"/>
    <property type="match status" value="1"/>
</dbReference>
<dbReference type="Proteomes" id="UP001139369">
    <property type="component" value="Unassembled WGS sequence"/>
</dbReference>
<evidence type="ECO:0000313" key="1">
    <source>
        <dbReference type="EMBL" id="MCI2230409.1"/>
    </source>
</evidence>
<accession>A0A9X1VPJ8</accession>
<evidence type="ECO:0000313" key="2">
    <source>
        <dbReference type="Proteomes" id="UP001139369"/>
    </source>
</evidence>
<name>A0A9X1VPJ8_9FLAO</name>
<reference evidence="1" key="1">
    <citation type="submission" date="2022-02" db="EMBL/GenBank/DDBJ databases">
        <title>Polaribacter sp. MSW13, isolated from seawater.</title>
        <authorList>
            <person name="Kristyanto S."/>
            <person name="Jung J."/>
            <person name="Jeon C.O."/>
        </authorList>
    </citation>
    <scope>NUCLEOTIDE SEQUENCE</scope>
    <source>
        <strain evidence="1">MSW13</strain>
    </source>
</reference>
<keyword evidence="2" id="KW-1185">Reference proteome</keyword>
<sequence length="252" mass="29695">MKKTIPLLMIFISLGVLAQENLVVKITYSEKLNFDLPVVKTSELFFKSTQSYYLEKKSEQIVDDKKFKVKGKKNNTSNKIININLEKDSIFTKTSLDKTFFLVQEKLNKIVWKIHEKTYNIILGFKSTKATGYFRGRIYTVWFTKEIPTTFGPWKLNGLPGLILEAKDNLNEIFFIAEKIEYLKKEEAPFNFLKKNSYEKISLKEFNKKLNEKLESKMQQIISKLPKGSKVTSYKFKKYKGIELKYEWEKDK</sequence>
<dbReference type="AlphaFoldDB" id="A0A9X1VPJ8"/>
<dbReference type="Pfam" id="PF22252">
    <property type="entry name" value="PNGase_F-II_N"/>
    <property type="match status" value="1"/>
</dbReference>